<dbReference type="Proteomes" id="UP000007136">
    <property type="component" value="Chromosome"/>
</dbReference>
<organism evidence="1 2">
    <name type="scientific">Methylorubrum populi (strain ATCC BAA-705 / NCIMB 13946 / BJ001)</name>
    <name type="common">Methylobacterium populi</name>
    <dbReference type="NCBI Taxonomy" id="441620"/>
    <lineage>
        <taxon>Bacteria</taxon>
        <taxon>Pseudomonadati</taxon>
        <taxon>Pseudomonadota</taxon>
        <taxon>Alphaproteobacteria</taxon>
        <taxon>Hyphomicrobiales</taxon>
        <taxon>Methylobacteriaceae</taxon>
        <taxon>Methylorubrum</taxon>
    </lineage>
</organism>
<dbReference type="HOGENOM" id="CLU_1287610_0_0_5"/>
<dbReference type="OrthoDB" id="7349961at2"/>
<dbReference type="RefSeq" id="WP_012454548.1">
    <property type="nucleotide sequence ID" value="NC_010725.1"/>
</dbReference>
<gene>
    <name evidence="1" type="ordered locus">Mpop_2669</name>
</gene>
<protein>
    <submittedName>
        <fullName evidence="1">Uncharacterized protein</fullName>
    </submittedName>
</protein>
<accession>B1ZCD3</accession>
<dbReference type="STRING" id="441620.Mpop_2669"/>
<evidence type="ECO:0000313" key="2">
    <source>
        <dbReference type="Proteomes" id="UP000007136"/>
    </source>
</evidence>
<proteinExistence type="predicted"/>
<name>B1ZCD3_METPB</name>
<sequence>MGGHSATLTTYGTSIDGIKVQYGVTGYIDGQAGGFVFTGVRQLDGTVSFDLRLRGDLFVDGSITGRALAGENLIVNSAQIGSLVVDNVNVKDGGISSKVTKPNSGQSVSLTINVRTSQEITLTASRRGDPSRRFPSIGFQGGNFRIFRNGGLLFESATVVSYQWDPTAGGNFIILMPTMLEYVDMPGAGSHTYELVDTNNCGVGGITLSVEESK</sequence>
<dbReference type="KEGG" id="mpo:Mpop_2669"/>
<dbReference type="EMBL" id="CP001029">
    <property type="protein sequence ID" value="ACB80826.1"/>
    <property type="molecule type" value="Genomic_DNA"/>
</dbReference>
<evidence type="ECO:0000313" key="1">
    <source>
        <dbReference type="EMBL" id="ACB80826.1"/>
    </source>
</evidence>
<reference evidence="1 2" key="1">
    <citation type="submission" date="2008-04" db="EMBL/GenBank/DDBJ databases">
        <title>Complete sequence of chromosome of Methylobacterium populi BJ001.</title>
        <authorList>
            <consortium name="US DOE Joint Genome Institute"/>
            <person name="Copeland A."/>
            <person name="Lucas S."/>
            <person name="Lapidus A."/>
            <person name="Glavina del Rio T."/>
            <person name="Dalin E."/>
            <person name="Tice H."/>
            <person name="Bruce D."/>
            <person name="Goodwin L."/>
            <person name="Pitluck S."/>
            <person name="Chertkov O."/>
            <person name="Brettin T."/>
            <person name="Detter J.C."/>
            <person name="Han C."/>
            <person name="Kuske C.R."/>
            <person name="Schmutz J."/>
            <person name="Larimer F."/>
            <person name="Land M."/>
            <person name="Hauser L."/>
            <person name="Kyrpides N."/>
            <person name="Mikhailova N."/>
            <person name="Marx C."/>
            <person name="Richardson P."/>
        </authorList>
    </citation>
    <scope>NUCLEOTIDE SEQUENCE [LARGE SCALE GENOMIC DNA]</scope>
    <source>
        <strain evidence="2">ATCC BAA-705 / NCIMB 13946 / BJ001</strain>
    </source>
</reference>
<dbReference type="AlphaFoldDB" id="B1ZCD3"/>